<dbReference type="InterPro" id="IPR011990">
    <property type="entry name" value="TPR-like_helical_dom_sf"/>
</dbReference>
<reference evidence="2" key="1">
    <citation type="submission" date="2018-05" db="EMBL/GenBank/DDBJ databases">
        <authorList>
            <person name="Lanie J.A."/>
            <person name="Ng W.-L."/>
            <person name="Kazmierczak K.M."/>
            <person name="Andrzejewski T.M."/>
            <person name="Davidsen T.M."/>
            <person name="Wayne K.J."/>
            <person name="Tettelin H."/>
            <person name="Glass J.I."/>
            <person name="Rusch D."/>
            <person name="Podicherti R."/>
            <person name="Tsui H.-C.T."/>
            <person name="Winkler M.E."/>
        </authorList>
    </citation>
    <scope>NUCLEOTIDE SEQUENCE</scope>
</reference>
<protein>
    <submittedName>
        <fullName evidence="2">Uncharacterized protein</fullName>
    </submittedName>
</protein>
<feature type="region of interest" description="Disordered" evidence="1">
    <location>
        <begin position="130"/>
        <end position="182"/>
    </location>
</feature>
<evidence type="ECO:0000313" key="2">
    <source>
        <dbReference type="EMBL" id="SVA02620.1"/>
    </source>
</evidence>
<organism evidence="2">
    <name type="scientific">marine metagenome</name>
    <dbReference type="NCBI Taxonomy" id="408172"/>
    <lineage>
        <taxon>unclassified sequences</taxon>
        <taxon>metagenomes</taxon>
        <taxon>ecological metagenomes</taxon>
    </lineage>
</organism>
<gene>
    <name evidence="2" type="ORF">METZ01_LOCUS55474</name>
</gene>
<dbReference type="Gene3D" id="1.25.40.10">
    <property type="entry name" value="Tetratricopeptide repeat domain"/>
    <property type="match status" value="1"/>
</dbReference>
<name>A0A381SEW3_9ZZZZ</name>
<dbReference type="EMBL" id="UINC01003023">
    <property type="protein sequence ID" value="SVA02620.1"/>
    <property type="molecule type" value="Genomic_DNA"/>
</dbReference>
<sequence length="251" mass="28234">VDLTNLEHLEFYFADNFDTTLFPVLSEHYLLSEDLDRAGQVCEIGLGYDKDSLPGLFLQARVLMARKDLQHAELCLKKIIELDPSFFNAYLLLAEVQSGLKRSQAILMKCYNAILEMDPGNKRALQAIGKLKKKRSRKPRKKQQAAKAIKPKPKKRAKKTLQKKQVAKKSPPKKRAMRKKPATAEAVALSELEVSPKLATFTLVAVLKSQKLYEQALEVLAKMSSKQGVDKKRIAKEKKIIMDLLKSSGSA</sequence>
<dbReference type="SUPFAM" id="SSF48452">
    <property type="entry name" value="TPR-like"/>
    <property type="match status" value="1"/>
</dbReference>
<dbReference type="AlphaFoldDB" id="A0A381SEW3"/>
<feature type="non-terminal residue" evidence="2">
    <location>
        <position position="1"/>
    </location>
</feature>
<feature type="compositionally biased region" description="Basic residues" evidence="1">
    <location>
        <begin position="130"/>
        <end position="181"/>
    </location>
</feature>
<proteinExistence type="predicted"/>
<evidence type="ECO:0000256" key="1">
    <source>
        <dbReference type="SAM" id="MobiDB-lite"/>
    </source>
</evidence>
<accession>A0A381SEW3</accession>